<keyword evidence="4" id="KW-1133">Transmembrane helix</keyword>
<evidence type="ECO:0000256" key="2">
    <source>
        <dbReference type="ARBA" id="ARBA00022723"/>
    </source>
</evidence>
<keyword evidence="3" id="KW-0378">Hydrolase</keyword>
<dbReference type="GeneID" id="42006122"/>
<dbReference type="InterPro" id="IPR036861">
    <property type="entry name" value="Endochitinase-like_sf"/>
</dbReference>
<comment type="caution">
    <text evidence="6">The sequence shown here is derived from an EMBL/GenBank/DDBJ whole genome shotgun (WGS) entry which is preliminary data.</text>
</comment>
<organism evidence="6 7">
    <name type="scientific">Synchytrium microbalum</name>
    <dbReference type="NCBI Taxonomy" id="1806994"/>
    <lineage>
        <taxon>Eukaryota</taxon>
        <taxon>Fungi</taxon>
        <taxon>Fungi incertae sedis</taxon>
        <taxon>Chytridiomycota</taxon>
        <taxon>Chytridiomycota incertae sedis</taxon>
        <taxon>Chytridiomycetes</taxon>
        <taxon>Synchytriales</taxon>
        <taxon>Synchytriaceae</taxon>
        <taxon>Synchytrium</taxon>
    </lineage>
</organism>
<evidence type="ECO:0000256" key="3">
    <source>
        <dbReference type="ARBA" id="ARBA00022801"/>
    </source>
</evidence>
<gene>
    <name evidence="6" type="ORF">SmJEL517_g04897</name>
</gene>
<feature type="domain" description="NodB homology" evidence="5">
    <location>
        <begin position="175"/>
        <end position="373"/>
    </location>
</feature>
<dbReference type="PANTHER" id="PTHR10587">
    <property type="entry name" value="GLYCOSYL TRANSFERASE-RELATED"/>
    <property type="match status" value="1"/>
</dbReference>
<dbReference type="Pfam" id="PF01522">
    <property type="entry name" value="Polysacc_deac_1"/>
    <property type="match status" value="1"/>
</dbReference>
<dbReference type="RefSeq" id="XP_031023165.1">
    <property type="nucleotide sequence ID" value="XM_031170825.1"/>
</dbReference>
<dbReference type="AlphaFoldDB" id="A0A507C194"/>
<dbReference type="EMBL" id="QEAO01000038">
    <property type="protein sequence ID" value="TPX31834.1"/>
    <property type="molecule type" value="Genomic_DNA"/>
</dbReference>
<dbReference type="InterPro" id="IPR011330">
    <property type="entry name" value="Glyco_hydro/deAcase_b/a-brl"/>
</dbReference>
<dbReference type="OrthoDB" id="407355at2759"/>
<keyword evidence="2" id="KW-0479">Metal-binding</keyword>
<evidence type="ECO:0000256" key="4">
    <source>
        <dbReference type="SAM" id="Phobius"/>
    </source>
</evidence>
<sequence length="472" mass="50090">MALNKNLLLALLVAVVGILFYNYNGDISKVRIARGAGFGATTKKTTTTTPVKSATPAPVKSGVVASPVASVVPSGPFSPTNTVPPQPAAYPSADETLMITGSYLNDPIVTNALAYVNAVVPAAILNYAPSKYIQYSTVTYTANPTTTCYWPDAQCTRTTSGTWGAADIVYCNSQNQWGLTYDDAPSVNLVGTTHVNDTYTIMDGLSALNLKATFFVTGSQTIYYPDALAAVASAQHHVAHHSWSHHPMTSLTNAQIVAEMEYTTAAIYKVTGLTMRYFRPPYGDIDDRVRAIVNALGYRIVIWDGIYDSTDADVTANAASYTTVMNIIKSWFNVPQGFISLQHTISTFTSGTSADTLRNIKAMGGINNQMMPVPQCLGDVNWYKNKQITTVWNTCTKPAGCSGVVQAPQTQASPNPAPLYPVSSTGACSATAGSCPSGANCCSQYGYCGQDVNGPFCGAGCQPAFSFNGKCA</sequence>
<keyword evidence="4" id="KW-0812">Transmembrane</keyword>
<keyword evidence="1" id="KW-0147">Chitin-binding</keyword>
<protein>
    <recommendedName>
        <fullName evidence="5">NodB homology domain-containing protein</fullName>
    </recommendedName>
</protein>
<dbReference type="GO" id="GO:0016020">
    <property type="term" value="C:membrane"/>
    <property type="evidence" value="ECO:0007669"/>
    <property type="project" value="TreeGrafter"/>
</dbReference>
<dbReference type="InterPro" id="IPR002509">
    <property type="entry name" value="NODB_dom"/>
</dbReference>
<dbReference type="InterPro" id="IPR050248">
    <property type="entry name" value="Polysacc_deacetylase_ArnD"/>
</dbReference>
<dbReference type="GO" id="GO:0009272">
    <property type="term" value="P:fungal-type cell wall biogenesis"/>
    <property type="evidence" value="ECO:0007669"/>
    <property type="project" value="UniProtKB-ARBA"/>
</dbReference>
<accession>A0A507C194</accession>
<dbReference type="GO" id="GO:0008061">
    <property type="term" value="F:chitin binding"/>
    <property type="evidence" value="ECO:0007669"/>
    <property type="project" value="UniProtKB-KW"/>
</dbReference>
<evidence type="ECO:0000313" key="7">
    <source>
        <dbReference type="Proteomes" id="UP000319731"/>
    </source>
</evidence>
<evidence type="ECO:0000313" key="6">
    <source>
        <dbReference type="EMBL" id="TPX31834.1"/>
    </source>
</evidence>
<name>A0A507C194_9FUNG</name>
<dbReference type="Proteomes" id="UP000319731">
    <property type="component" value="Unassembled WGS sequence"/>
</dbReference>
<evidence type="ECO:0000256" key="1">
    <source>
        <dbReference type="ARBA" id="ARBA00022669"/>
    </source>
</evidence>
<reference evidence="6 7" key="1">
    <citation type="journal article" date="2019" name="Sci. Rep.">
        <title>Comparative genomics of chytrid fungi reveal insights into the obligate biotrophic and pathogenic lifestyle of Synchytrium endobioticum.</title>
        <authorList>
            <person name="van de Vossenberg B.T.L.H."/>
            <person name="Warris S."/>
            <person name="Nguyen H.D.T."/>
            <person name="van Gent-Pelzer M.P.E."/>
            <person name="Joly D.L."/>
            <person name="van de Geest H.C."/>
            <person name="Bonants P.J.M."/>
            <person name="Smith D.S."/>
            <person name="Levesque C.A."/>
            <person name="van der Lee T.A.J."/>
        </authorList>
    </citation>
    <scope>NUCLEOTIDE SEQUENCE [LARGE SCALE GENOMIC DNA]</scope>
    <source>
        <strain evidence="6 7">JEL517</strain>
    </source>
</reference>
<dbReference type="STRING" id="1806994.A0A507C194"/>
<evidence type="ECO:0000259" key="5">
    <source>
        <dbReference type="PROSITE" id="PS51677"/>
    </source>
</evidence>
<dbReference type="Gene3D" id="3.30.60.10">
    <property type="entry name" value="Endochitinase-like"/>
    <property type="match status" value="1"/>
</dbReference>
<dbReference type="GO" id="GO:0046872">
    <property type="term" value="F:metal ion binding"/>
    <property type="evidence" value="ECO:0007669"/>
    <property type="project" value="UniProtKB-KW"/>
</dbReference>
<dbReference type="PROSITE" id="PS51677">
    <property type="entry name" value="NODB"/>
    <property type="match status" value="1"/>
</dbReference>
<feature type="transmembrane region" description="Helical" evidence="4">
    <location>
        <begin position="7"/>
        <end position="23"/>
    </location>
</feature>
<dbReference type="GO" id="GO:0005975">
    <property type="term" value="P:carbohydrate metabolic process"/>
    <property type="evidence" value="ECO:0007669"/>
    <property type="project" value="InterPro"/>
</dbReference>
<proteinExistence type="predicted"/>
<dbReference type="PANTHER" id="PTHR10587:SF133">
    <property type="entry name" value="CHITIN DEACETYLASE 1-RELATED"/>
    <property type="match status" value="1"/>
</dbReference>
<dbReference type="GO" id="GO:0004099">
    <property type="term" value="F:chitin deacetylase activity"/>
    <property type="evidence" value="ECO:0007669"/>
    <property type="project" value="TreeGrafter"/>
</dbReference>
<keyword evidence="7" id="KW-1185">Reference proteome</keyword>
<dbReference type="SUPFAM" id="SSF88713">
    <property type="entry name" value="Glycoside hydrolase/deacetylase"/>
    <property type="match status" value="1"/>
</dbReference>
<keyword evidence="4" id="KW-0472">Membrane</keyword>
<dbReference type="Gene3D" id="3.20.20.370">
    <property type="entry name" value="Glycoside hydrolase/deacetylase"/>
    <property type="match status" value="1"/>
</dbReference>